<dbReference type="Proteomes" id="UP000225740">
    <property type="component" value="Unassembled WGS sequence"/>
</dbReference>
<dbReference type="Gene3D" id="3.40.50.2300">
    <property type="match status" value="1"/>
</dbReference>
<protein>
    <submittedName>
        <fullName evidence="3">Two-component system response regulator</fullName>
    </submittedName>
</protein>
<dbReference type="SMART" id="SM00448">
    <property type="entry name" value="REC"/>
    <property type="match status" value="1"/>
</dbReference>
<dbReference type="RefSeq" id="WP_099262114.1">
    <property type="nucleotide sequence ID" value="NZ_NIZW01000014.1"/>
</dbReference>
<accession>A0A2G1W4D6</accession>
<dbReference type="InterPro" id="IPR011006">
    <property type="entry name" value="CheY-like_superfamily"/>
</dbReference>
<dbReference type="EMBL" id="NIZW01000014">
    <property type="protein sequence ID" value="PHQ33897.1"/>
    <property type="molecule type" value="Genomic_DNA"/>
</dbReference>
<evidence type="ECO:0000256" key="1">
    <source>
        <dbReference type="PROSITE-ProRule" id="PRU00169"/>
    </source>
</evidence>
<dbReference type="PANTHER" id="PTHR44520">
    <property type="entry name" value="RESPONSE REGULATOR RCP1-RELATED"/>
    <property type="match status" value="1"/>
</dbReference>
<dbReference type="AlphaFoldDB" id="A0A2G1W4D6"/>
<proteinExistence type="predicted"/>
<evidence type="ECO:0000313" key="4">
    <source>
        <dbReference type="Proteomes" id="UP000225740"/>
    </source>
</evidence>
<evidence type="ECO:0000313" key="3">
    <source>
        <dbReference type="EMBL" id="PHQ33897.1"/>
    </source>
</evidence>
<dbReference type="PROSITE" id="PS50110">
    <property type="entry name" value="RESPONSE_REGULATORY"/>
    <property type="match status" value="1"/>
</dbReference>
<gene>
    <name evidence="3" type="ORF">CEE69_18510</name>
</gene>
<comment type="caution">
    <text evidence="3">The sequence shown here is derived from an EMBL/GenBank/DDBJ whole genome shotgun (WGS) entry which is preliminary data.</text>
</comment>
<keyword evidence="4" id="KW-1185">Reference proteome</keyword>
<dbReference type="GO" id="GO:0000160">
    <property type="term" value="P:phosphorelay signal transduction system"/>
    <property type="evidence" value="ECO:0007669"/>
    <property type="project" value="InterPro"/>
</dbReference>
<dbReference type="OrthoDB" id="195863at2"/>
<dbReference type="InterPro" id="IPR001789">
    <property type="entry name" value="Sig_transdc_resp-reg_receiver"/>
</dbReference>
<dbReference type="InterPro" id="IPR052893">
    <property type="entry name" value="TCS_response_regulator"/>
</dbReference>
<keyword evidence="1" id="KW-0597">Phosphoprotein</keyword>
<dbReference type="SUPFAM" id="SSF52172">
    <property type="entry name" value="CheY-like"/>
    <property type="match status" value="1"/>
</dbReference>
<dbReference type="GeneID" id="90610022"/>
<sequence>MPNQEKPIDILLAEDSETDAELTIDALQQGKIHNNIYHVWDGEEVLRFLRKEGEYKDAVRPDLILLDLNMPRMDGRTVLKEIRSDDLIKAIPVVVLTTSSQERDIHESYGLAANNYIVKPVDIVQFFEVIQSVQEFWVNVVKLPKK</sequence>
<reference evidence="3 4" key="1">
    <citation type="submission" date="2017-06" db="EMBL/GenBank/DDBJ databases">
        <title>Description of Rhodopirellula bahusiensis sp. nov.</title>
        <authorList>
            <person name="Kizina J."/>
            <person name="Harder J."/>
        </authorList>
    </citation>
    <scope>NUCLEOTIDE SEQUENCE [LARGE SCALE GENOMIC DNA]</scope>
    <source>
        <strain evidence="3 4">SWK21</strain>
    </source>
</reference>
<dbReference type="Pfam" id="PF00072">
    <property type="entry name" value="Response_reg"/>
    <property type="match status" value="1"/>
</dbReference>
<organism evidence="3 4">
    <name type="scientific">Rhodopirellula bahusiensis</name>
    <dbReference type="NCBI Taxonomy" id="2014065"/>
    <lineage>
        <taxon>Bacteria</taxon>
        <taxon>Pseudomonadati</taxon>
        <taxon>Planctomycetota</taxon>
        <taxon>Planctomycetia</taxon>
        <taxon>Pirellulales</taxon>
        <taxon>Pirellulaceae</taxon>
        <taxon>Rhodopirellula</taxon>
    </lineage>
</organism>
<feature type="modified residue" description="4-aspartylphosphate" evidence="1">
    <location>
        <position position="67"/>
    </location>
</feature>
<dbReference type="PANTHER" id="PTHR44520:SF2">
    <property type="entry name" value="RESPONSE REGULATOR RCP1"/>
    <property type="match status" value="1"/>
</dbReference>
<dbReference type="CDD" id="cd17557">
    <property type="entry name" value="REC_Rcp-like"/>
    <property type="match status" value="1"/>
</dbReference>
<feature type="domain" description="Response regulatory" evidence="2">
    <location>
        <begin position="9"/>
        <end position="134"/>
    </location>
</feature>
<evidence type="ECO:0000259" key="2">
    <source>
        <dbReference type="PROSITE" id="PS50110"/>
    </source>
</evidence>
<name>A0A2G1W4D6_9BACT</name>